<reference evidence="2" key="3">
    <citation type="submission" date="2015-02" db="UniProtKB">
        <authorList>
            <consortium name="EnsemblProtists"/>
        </authorList>
    </citation>
    <scope>IDENTIFICATION</scope>
    <source>
        <strain evidence="2">DAOM BR144</strain>
    </source>
</reference>
<dbReference type="VEuPathDB" id="FungiDB:PYU1_G001687"/>
<dbReference type="EMBL" id="GL376626">
    <property type="status" value="NOT_ANNOTATED_CDS"/>
    <property type="molecule type" value="Genomic_DNA"/>
</dbReference>
<feature type="domain" description="Transposase putative helix-turn-helix" evidence="1">
    <location>
        <begin position="120"/>
        <end position="155"/>
    </location>
</feature>
<protein>
    <recommendedName>
        <fullName evidence="1">Transposase putative helix-turn-helix domain-containing protein</fullName>
    </recommendedName>
</protein>
<dbReference type="EnsemblProtists" id="PYU1_T001688">
    <property type="protein sequence ID" value="PYU1_T001688"/>
    <property type="gene ID" value="PYU1_G001687"/>
</dbReference>
<dbReference type="AlphaFoldDB" id="K3W9P7"/>
<sequence>RQLGEVLSTNVRSALNGLGPQRALPNFTSWFHFRTQSNSTDLERSLHDLRGFSHTKKWTPDEIAHNQKCEAFNRKNQRSQEISALTSKRNGLKKATEDNEDALDLVNEDLKRSTAEEKVMIRRMRKYRLFPTAEQQTKLRSFMGTCRWTYNQVVAHFRKTNVYRADVLRDLYVTKTTGKTREYPEEMGPPPDWAFDTPNLFVTTCCASFRPT</sequence>
<name>K3W9P7_GLOUD</name>
<dbReference type="InterPro" id="IPR021027">
    <property type="entry name" value="Transposase_put_HTH"/>
</dbReference>
<dbReference type="Pfam" id="PF12323">
    <property type="entry name" value="HTH_OrfB_IS605"/>
    <property type="match status" value="1"/>
</dbReference>
<proteinExistence type="predicted"/>
<reference evidence="3" key="1">
    <citation type="journal article" date="2010" name="Genome Biol.">
        <title>Genome sequence of the necrotrophic plant pathogen Pythium ultimum reveals original pathogenicity mechanisms and effector repertoire.</title>
        <authorList>
            <person name="Levesque C.A."/>
            <person name="Brouwer H."/>
            <person name="Cano L."/>
            <person name="Hamilton J.P."/>
            <person name="Holt C."/>
            <person name="Huitema E."/>
            <person name="Raffaele S."/>
            <person name="Robideau G.P."/>
            <person name="Thines M."/>
            <person name="Win J."/>
            <person name="Zerillo M.M."/>
            <person name="Beakes G.W."/>
            <person name="Boore J.L."/>
            <person name="Busam D."/>
            <person name="Dumas B."/>
            <person name="Ferriera S."/>
            <person name="Fuerstenberg S.I."/>
            <person name="Gachon C.M."/>
            <person name="Gaulin E."/>
            <person name="Govers F."/>
            <person name="Grenville-Briggs L."/>
            <person name="Horner N."/>
            <person name="Hostetler J."/>
            <person name="Jiang R.H."/>
            <person name="Johnson J."/>
            <person name="Krajaejun T."/>
            <person name="Lin H."/>
            <person name="Meijer H.J."/>
            <person name="Moore B."/>
            <person name="Morris P."/>
            <person name="Phuntmart V."/>
            <person name="Puiu D."/>
            <person name="Shetty J."/>
            <person name="Stajich J.E."/>
            <person name="Tripathy S."/>
            <person name="Wawra S."/>
            <person name="van West P."/>
            <person name="Whitty B.R."/>
            <person name="Coutinho P.M."/>
            <person name="Henrissat B."/>
            <person name="Martin F."/>
            <person name="Thomas P.D."/>
            <person name="Tyler B.M."/>
            <person name="De Vries R.P."/>
            <person name="Kamoun S."/>
            <person name="Yandell M."/>
            <person name="Tisserat N."/>
            <person name="Buell C.R."/>
        </authorList>
    </citation>
    <scope>NUCLEOTIDE SEQUENCE</scope>
    <source>
        <strain evidence="3">DAOM:BR144</strain>
    </source>
</reference>
<keyword evidence="3" id="KW-1185">Reference proteome</keyword>
<reference evidence="3" key="2">
    <citation type="submission" date="2010-04" db="EMBL/GenBank/DDBJ databases">
        <authorList>
            <person name="Buell R."/>
            <person name="Hamilton J."/>
            <person name="Hostetler J."/>
        </authorList>
    </citation>
    <scope>NUCLEOTIDE SEQUENCE [LARGE SCALE GENOMIC DNA]</scope>
    <source>
        <strain evidence="3">DAOM:BR144</strain>
    </source>
</reference>
<evidence type="ECO:0000313" key="2">
    <source>
        <dbReference type="EnsemblProtists" id="PYU1_T001688"/>
    </source>
</evidence>
<dbReference type="HOGENOM" id="CLU_1302557_0_0_1"/>
<dbReference type="Proteomes" id="UP000019132">
    <property type="component" value="Unassembled WGS sequence"/>
</dbReference>
<dbReference type="InParanoid" id="K3W9P7"/>
<organism evidence="2 3">
    <name type="scientific">Globisporangium ultimum (strain ATCC 200006 / CBS 805.95 / DAOM BR144)</name>
    <name type="common">Pythium ultimum</name>
    <dbReference type="NCBI Taxonomy" id="431595"/>
    <lineage>
        <taxon>Eukaryota</taxon>
        <taxon>Sar</taxon>
        <taxon>Stramenopiles</taxon>
        <taxon>Oomycota</taxon>
        <taxon>Peronosporomycetes</taxon>
        <taxon>Pythiales</taxon>
        <taxon>Pythiaceae</taxon>
        <taxon>Globisporangium</taxon>
    </lineage>
</organism>
<accession>K3W9P7</accession>
<dbReference type="eggNOG" id="ENOG502SQ2T">
    <property type="taxonomic scope" value="Eukaryota"/>
</dbReference>
<evidence type="ECO:0000313" key="3">
    <source>
        <dbReference type="Proteomes" id="UP000019132"/>
    </source>
</evidence>
<evidence type="ECO:0000259" key="1">
    <source>
        <dbReference type="Pfam" id="PF12323"/>
    </source>
</evidence>